<reference evidence="3 4" key="1">
    <citation type="submission" date="2017-06" db="EMBL/GenBank/DDBJ databases">
        <authorList>
            <person name="Kim H.J."/>
            <person name="Triplett B.A."/>
        </authorList>
    </citation>
    <scope>NUCLEOTIDE SEQUENCE [LARGE SCALE GENOMIC DNA]</scope>
    <source>
        <strain evidence="3 4">DSM 29339</strain>
    </source>
</reference>
<dbReference type="AlphaFoldDB" id="A0A239JKC2"/>
<gene>
    <name evidence="3" type="ORF">SAMN05421757_105338</name>
</gene>
<name>A0A239JKC2_9RHOB</name>
<sequence length="89" mass="9564">MAKLIAILNVVAWSGFWAFGYLALTGGSEAGGQVVVAMILAALGAAAGIWAYMWLVRHSERTGYARRPNKAVPEQLREPEKYADAGEPT</sequence>
<evidence type="ECO:0000256" key="2">
    <source>
        <dbReference type="SAM" id="Phobius"/>
    </source>
</evidence>
<dbReference type="RefSeq" id="WP_089233897.1">
    <property type="nucleotide sequence ID" value="NZ_FZOY01000005.1"/>
</dbReference>
<keyword evidence="2" id="KW-0472">Membrane</keyword>
<keyword evidence="4" id="KW-1185">Reference proteome</keyword>
<dbReference type="EMBL" id="FZOY01000005">
    <property type="protein sequence ID" value="SNT06486.1"/>
    <property type="molecule type" value="Genomic_DNA"/>
</dbReference>
<evidence type="ECO:0000313" key="4">
    <source>
        <dbReference type="Proteomes" id="UP000198426"/>
    </source>
</evidence>
<keyword evidence="2" id="KW-0812">Transmembrane</keyword>
<feature type="compositionally biased region" description="Basic and acidic residues" evidence="1">
    <location>
        <begin position="75"/>
        <end position="89"/>
    </location>
</feature>
<feature type="region of interest" description="Disordered" evidence="1">
    <location>
        <begin position="66"/>
        <end position="89"/>
    </location>
</feature>
<dbReference type="OrthoDB" id="7869559at2"/>
<feature type="transmembrane region" description="Helical" evidence="2">
    <location>
        <begin position="30"/>
        <end position="56"/>
    </location>
</feature>
<proteinExistence type="predicted"/>
<accession>A0A239JKC2</accession>
<evidence type="ECO:0000256" key="1">
    <source>
        <dbReference type="SAM" id="MobiDB-lite"/>
    </source>
</evidence>
<evidence type="ECO:0000313" key="3">
    <source>
        <dbReference type="EMBL" id="SNT06486.1"/>
    </source>
</evidence>
<protein>
    <submittedName>
        <fullName evidence="3">Uncharacterized protein</fullName>
    </submittedName>
</protein>
<dbReference type="Proteomes" id="UP000198426">
    <property type="component" value="Unassembled WGS sequence"/>
</dbReference>
<organism evidence="3 4">
    <name type="scientific">Tropicimonas sediminicola</name>
    <dbReference type="NCBI Taxonomy" id="1031541"/>
    <lineage>
        <taxon>Bacteria</taxon>
        <taxon>Pseudomonadati</taxon>
        <taxon>Pseudomonadota</taxon>
        <taxon>Alphaproteobacteria</taxon>
        <taxon>Rhodobacterales</taxon>
        <taxon>Roseobacteraceae</taxon>
        <taxon>Tropicimonas</taxon>
    </lineage>
</organism>
<feature type="transmembrane region" description="Helical" evidence="2">
    <location>
        <begin position="7"/>
        <end position="24"/>
    </location>
</feature>
<keyword evidence="2" id="KW-1133">Transmembrane helix</keyword>